<feature type="chain" id="PRO_5036334557" description="Transmembrane protein" evidence="2">
    <location>
        <begin position="21"/>
        <end position="67"/>
    </location>
</feature>
<gene>
    <name evidence="3" type="ORF">MtrunA17_Chr2g0304301</name>
    <name evidence="4" type="ORF">MtrunA17_Chr2g0304461</name>
</gene>
<reference evidence="3" key="2">
    <citation type="journal article" date="2018" name="Nat. Plants">
        <title>Whole-genome landscape of Medicago truncatula symbiotic genes.</title>
        <authorList>
            <person name="Pecrix Y."/>
            <person name="Gamas P."/>
            <person name="Carrere S."/>
        </authorList>
    </citation>
    <scope>NUCLEOTIDE SEQUENCE</scope>
    <source>
        <tissue evidence="3">Leaves</tissue>
    </source>
</reference>
<dbReference type="EMBL" id="PSQE01000002">
    <property type="protein sequence ID" value="RHN73962.1"/>
    <property type="molecule type" value="Genomic_DNA"/>
</dbReference>
<dbReference type="Gramene" id="rna9882">
    <property type="protein sequence ID" value="RHN73971.1"/>
    <property type="gene ID" value="gene9882"/>
</dbReference>
<evidence type="ECO:0008006" key="6">
    <source>
        <dbReference type="Google" id="ProtNLM"/>
    </source>
</evidence>
<organism evidence="3">
    <name type="scientific">Medicago truncatula</name>
    <name type="common">Barrel medic</name>
    <name type="synonym">Medicago tribuloides</name>
    <dbReference type="NCBI Taxonomy" id="3880"/>
    <lineage>
        <taxon>Eukaryota</taxon>
        <taxon>Viridiplantae</taxon>
        <taxon>Streptophyta</taxon>
        <taxon>Embryophyta</taxon>
        <taxon>Tracheophyta</taxon>
        <taxon>Spermatophyta</taxon>
        <taxon>Magnoliopsida</taxon>
        <taxon>eudicotyledons</taxon>
        <taxon>Gunneridae</taxon>
        <taxon>Pentapetalae</taxon>
        <taxon>rosids</taxon>
        <taxon>fabids</taxon>
        <taxon>Fabales</taxon>
        <taxon>Fabaceae</taxon>
        <taxon>Papilionoideae</taxon>
        <taxon>50 kb inversion clade</taxon>
        <taxon>NPAAA clade</taxon>
        <taxon>Hologalegina</taxon>
        <taxon>IRL clade</taxon>
        <taxon>Trifolieae</taxon>
        <taxon>Medicago</taxon>
    </lineage>
</organism>
<sequence length="67" mass="7601">MSYYSFVLVLFLAIISLTNGRNYSPPPTARQHTQKPPVFKPPIRKPITVPSAPHIHPPQRSRPPPMM</sequence>
<feature type="region of interest" description="Disordered" evidence="1">
    <location>
        <begin position="22"/>
        <end position="67"/>
    </location>
</feature>
<protein>
    <recommendedName>
        <fullName evidence="6">Transmembrane protein</fullName>
    </recommendedName>
</protein>
<comment type="caution">
    <text evidence="3">The sequence shown here is derived from an EMBL/GenBank/DDBJ whole genome shotgun (WGS) entry which is preliminary data.</text>
</comment>
<dbReference type="Proteomes" id="UP000265566">
    <property type="component" value="Chromosome 2"/>
</dbReference>
<evidence type="ECO:0000313" key="3">
    <source>
        <dbReference type="EMBL" id="RHN73962.1"/>
    </source>
</evidence>
<proteinExistence type="predicted"/>
<dbReference type="AlphaFoldDB" id="A0A396J9F9"/>
<dbReference type="EMBL" id="PSQE01000002">
    <property type="protein sequence ID" value="RHN73971.1"/>
    <property type="molecule type" value="Genomic_DNA"/>
</dbReference>
<feature type="signal peptide" evidence="2">
    <location>
        <begin position="1"/>
        <end position="20"/>
    </location>
</feature>
<accession>A0A396J9F9</accession>
<evidence type="ECO:0000256" key="1">
    <source>
        <dbReference type="SAM" id="MobiDB-lite"/>
    </source>
</evidence>
<keyword evidence="2" id="KW-0732">Signal</keyword>
<dbReference type="Gramene" id="rna9865">
    <property type="protein sequence ID" value="RHN73962.1"/>
    <property type="gene ID" value="gene9865"/>
</dbReference>
<name>A0A396J9F9_MEDTR</name>
<evidence type="ECO:0000313" key="4">
    <source>
        <dbReference type="EMBL" id="RHN73971.1"/>
    </source>
</evidence>
<reference evidence="5" key="1">
    <citation type="journal article" date="2018" name="Nat. Plants">
        <title>Whole-genome landscape of Medicago truncatula symbiotic genes.</title>
        <authorList>
            <person name="Pecrix Y."/>
            <person name="Staton S.E."/>
            <person name="Sallet E."/>
            <person name="Lelandais-Briere C."/>
            <person name="Moreau S."/>
            <person name="Carrere S."/>
            <person name="Blein T."/>
            <person name="Jardinaud M.F."/>
            <person name="Latrasse D."/>
            <person name="Zouine M."/>
            <person name="Zahm M."/>
            <person name="Kreplak J."/>
            <person name="Mayjonade B."/>
            <person name="Satge C."/>
            <person name="Perez M."/>
            <person name="Cauet S."/>
            <person name="Marande W."/>
            <person name="Chantry-Darmon C."/>
            <person name="Lopez-Roques C."/>
            <person name="Bouchez O."/>
            <person name="Berard A."/>
            <person name="Debelle F."/>
            <person name="Munos S."/>
            <person name="Bendahmane A."/>
            <person name="Berges H."/>
            <person name="Niebel A."/>
            <person name="Buitink J."/>
            <person name="Frugier F."/>
            <person name="Benhamed M."/>
            <person name="Crespi M."/>
            <person name="Gouzy J."/>
            <person name="Gamas P."/>
        </authorList>
    </citation>
    <scope>NUCLEOTIDE SEQUENCE [LARGE SCALE GENOMIC DNA]</scope>
    <source>
        <strain evidence="5">cv. Jemalong A17</strain>
    </source>
</reference>
<evidence type="ECO:0000313" key="5">
    <source>
        <dbReference type="Proteomes" id="UP000265566"/>
    </source>
</evidence>
<evidence type="ECO:0000256" key="2">
    <source>
        <dbReference type="SAM" id="SignalP"/>
    </source>
</evidence>